<name>A0A8J8WFC5_9EURO</name>
<dbReference type="Gene3D" id="1.20.1280.50">
    <property type="match status" value="1"/>
</dbReference>
<sequence length="280" mass="31811">MGSRTAESAFSRAFALPEIILAIMHQMDMRTLINCQRVSRNWATLIRHSASLQRALYFLPRDAPSPKPFRVNNELLAEIFPSCFPALGAPDQELELTSITFVDDPETLKVFLRPEASWRRMLTTQPPIHTVGTFVAGTTESIGLSWQQSKAEPLPDGLRMGVLFETLLSVSEWTWQNETSWIARRGPPPINVTEPFVKPSDFVRVDDMNADWKRTIRDFDLVIVTFGHADDSDPEDSDFEVFHGADAMVWRRLRAAYKELGLTVGGLLMEKYNEGTETWH</sequence>
<dbReference type="InterPro" id="IPR001810">
    <property type="entry name" value="F-box_dom"/>
</dbReference>
<dbReference type="AlphaFoldDB" id="A0A8J8WFC5"/>
<gene>
    <name evidence="2" type="ORF">PECM_003521</name>
</gene>
<dbReference type="SUPFAM" id="SSF81383">
    <property type="entry name" value="F-box domain"/>
    <property type="match status" value="1"/>
</dbReference>
<dbReference type="InterPro" id="IPR036047">
    <property type="entry name" value="F-box-like_dom_sf"/>
</dbReference>
<keyword evidence="3" id="KW-1185">Reference proteome</keyword>
<dbReference type="CDD" id="cd09917">
    <property type="entry name" value="F-box_SF"/>
    <property type="match status" value="1"/>
</dbReference>
<dbReference type="Pfam" id="PF12937">
    <property type="entry name" value="F-box-like"/>
    <property type="match status" value="1"/>
</dbReference>
<feature type="domain" description="F-box" evidence="1">
    <location>
        <begin position="17"/>
        <end position="58"/>
    </location>
</feature>
<reference evidence="2" key="1">
    <citation type="journal article" date="2020" name="Front. Microbiol.">
        <title>Gene regulatory networks of Penicillium echinulatum 2HH and Penicillium oxalicum 114-2 inferred by a computational biology approach.</title>
        <authorList>
            <person name="Lenz A.R."/>
            <person name="Galan-Vasquez E."/>
            <person name="Balbinot E."/>
            <person name="De Abreu F.P."/>
            <person name="De Oliveira N.S."/>
            <person name="Da Rosa L.O."/>
            <person name="De Avila E Silva S."/>
            <person name="Camassola M."/>
            <person name="Dillon A.J.P."/>
            <person name="Perez-Rueda E."/>
        </authorList>
    </citation>
    <scope>NUCLEOTIDE SEQUENCE</scope>
    <source>
        <strain evidence="2">S1M29</strain>
    </source>
</reference>
<proteinExistence type="predicted"/>
<dbReference type="OrthoDB" id="3800738at2759"/>
<evidence type="ECO:0000313" key="2">
    <source>
        <dbReference type="EMBL" id="KAF7712211.1"/>
    </source>
</evidence>
<accession>A0A8J8WFC5</accession>
<dbReference type="Proteomes" id="UP000631181">
    <property type="component" value="Unassembled WGS sequence"/>
</dbReference>
<protein>
    <recommendedName>
        <fullName evidence="1">F-box domain-containing protein</fullName>
    </recommendedName>
</protein>
<evidence type="ECO:0000259" key="1">
    <source>
        <dbReference type="Pfam" id="PF12937"/>
    </source>
</evidence>
<comment type="caution">
    <text evidence="2">The sequence shown here is derived from an EMBL/GenBank/DDBJ whole genome shotgun (WGS) entry which is preliminary data.</text>
</comment>
<organism evidence="2 3">
    <name type="scientific">Penicillium ucsense</name>
    <dbReference type="NCBI Taxonomy" id="2839758"/>
    <lineage>
        <taxon>Eukaryota</taxon>
        <taxon>Fungi</taxon>
        <taxon>Dikarya</taxon>
        <taxon>Ascomycota</taxon>
        <taxon>Pezizomycotina</taxon>
        <taxon>Eurotiomycetes</taxon>
        <taxon>Eurotiomycetidae</taxon>
        <taxon>Eurotiales</taxon>
        <taxon>Aspergillaceae</taxon>
        <taxon>Penicillium</taxon>
    </lineage>
</organism>
<evidence type="ECO:0000313" key="3">
    <source>
        <dbReference type="Proteomes" id="UP000631181"/>
    </source>
</evidence>
<dbReference type="EMBL" id="WIWV01000205">
    <property type="protein sequence ID" value="KAF7712211.1"/>
    <property type="molecule type" value="Genomic_DNA"/>
</dbReference>